<accession>A0ACC1J0Z4</accession>
<feature type="non-terminal residue" evidence="1">
    <location>
        <position position="262"/>
    </location>
</feature>
<gene>
    <name evidence="1" type="ORF">FBU59_006089</name>
</gene>
<sequence>MPASVPSRQPRNLDSIVSKIASIVNPLGNFTIDNPPFFAAAYVSNNDQTGTMSDSELSRYATYAGAAYKVNSTSWNCHLNCEQACTAGTVVDLHWSIGTPASTGYIAHNPSSKEIFLVYRGSYTVEDWLEDFTFLQVPSPLTVPGSLMHTGFLFAYSSMDSKVKATLQGLLNAYPDYTLIVTGHSLGAGEAAVAATDFAITKPEWIPRMKLITFGQPRVGNIVHAKWLSQQKFPIFRVVNRGDPVPHVPTIAMNYYHEAQQV</sequence>
<proteinExistence type="predicted"/>
<evidence type="ECO:0000313" key="1">
    <source>
        <dbReference type="EMBL" id="KAJ1933259.1"/>
    </source>
</evidence>
<evidence type="ECO:0000313" key="2">
    <source>
        <dbReference type="Proteomes" id="UP001150603"/>
    </source>
</evidence>
<protein>
    <submittedName>
        <fullName evidence="1">Uncharacterized protein</fullName>
    </submittedName>
</protein>
<organism evidence="1 2">
    <name type="scientific">Linderina macrospora</name>
    <dbReference type="NCBI Taxonomy" id="4868"/>
    <lineage>
        <taxon>Eukaryota</taxon>
        <taxon>Fungi</taxon>
        <taxon>Fungi incertae sedis</taxon>
        <taxon>Zoopagomycota</taxon>
        <taxon>Kickxellomycotina</taxon>
        <taxon>Kickxellomycetes</taxon>
        <taxon>Kickxellales</taxon>
        <taxon>Kickxellaceae</taxon>
        <taxon>Linderina</taxon>
    </lineage>
</organism>
<dbReference type="Proteomes" id="UP001150603">
    <property type="component" value="Unassembled WGS sequence"/>
</dbReference>
<keyword evidence="2" id="KW-1185">Reference proteome</keyword>
<name>A0ACC1J0Z4_9FUNG</name>
<reference evidence="1" key="1">
    <citation type="submission" date="2022-07" db="EMBL/GenBank/DDBJ databases">
        <title>Phylogenomic reconstructions and comparative analyses of Kickxellomycotina fungi.</title>
        <authorList>
            <person name="Reynolds N.K."/>
            <person name="Stajich J.E."/>
            <person name="Barry K."/>
            <person name="Grigoriev I.V."/>
            <person name="Crous P."/>
            <person name="Smith M.E."/>
        </authorList>
    </citation>
    <scope>NUCLEOTIDE SEQUENCE</scope>
    <source>
        <strain evidence="1">NRRL 5244</strain>
    </source>
</reference>
<comment type="caution">
    <text evidence="1">The sequence shown here is derived from an EMBL/GenBank/DDBJ whole genome shotgun (WGS) entry which is preliminary data.</text>
</comment>
<dbReference type="EMBL" id="JANBPW010005144">
    <property type="protein sequence ID" value="KAJ1933259.1"/>
    <property type="molecule type" value="Genomic_DNA"/>
</dbReference>